<dbReference type="EMBL" id="VSSQ01001087">
    <property type="protein sequence ID" value="MPM04963.1"/>
    <property type="molecule type" value="Genomic_DNA"/>
</dbReference>
<gene>
    <name evidence="1" type="ORF">SDC9_51244</name>
</gene>
<organism evidence="1">
    <name type="scientific">bioreactor metagenome</name>
    <dbReference type="NCBI Taxonomy" id="1076179"/>
    <lineage>
        <taxon>unclassified sequences</taxon>
        <taxon>metagenomes</taxon>
        <taxon>ecological metagenomes</taxon>
    </lineage>
</organism>
<accession>A0A644WRR1</accession>
<dbReference type="AlphaFoldDB" id="A0A644WRR1"/>
<name>A0A644WRR1_9ZZZZ</name>
<evidence type="ECO:0000313" key="1">
    <source>
        <dbReference type="EMBL" id="MPM04963.1"/>
    </source>
</evidence>
<comment type="caution">
    <text evidence="1">The sequence shown here is derived from an EMBL/GenBank/DDBJ whole genome shotgun (WGS) entry which is preliminary data.</text>
</comment>
<reference evidence="1" key="1">
    <citation type="submission" date="2019-08" db="EMBL/GenBank/DDBJ databases">
        <authorList>
            <person name="Kucharzyk K."/>
            <person name="Murdoch R.W."/>
            <person name="Higgins S."/>
            <person name="Loffler F."/>
        </authorList>
    </citation>
    <scope>NUCLEOTIDE SEQUENCE</scope>
</reference>
<dbReference type="PROSITE" id="PS51257">
    <property type="entry name" value="PROKAR_LIPOPROTEIN"/>
    <property type="match status" value="1"/>
</dbReference>
<protein>
    <submittedName>
        <fullName evidence="1">Uncharacterized protein</fullName>
    </submittedName>
</protein>
<proteinExistence type="predicted"/>
<sequence length="137" mass="16061">MLSAMKRFSFLILAVFFSFAACSPSKNIDSDFNKCMKIVEDYDSYIGPVSDTILARFYFATNYLERISGVAGSFVDAEPPHYKTRSDCRSDLRKWRNWYDGHIEYLTQDRSDSLKREIARDNIWWSDSTILDYVFDN</sequence>